<evidence type="ECO:0000313" key="4">
    <source>
        <dbReference type="Proteomes" id="UP001142393"/>
    </source>
</evidence>
<gene>
    <name evidence="3" type="ORF">DFH05DRAFT_1615965</name>
</gene>
<sequence>MAISAIDTNVFLCLACSSSLLPRSHDGVFMTNCCQKPICSSCISTNPRLARYNPCLVCLGGVQAVGSRSNIGRQEHLVSPEKVNIDGAVRDEDTFVLGDDDHDDTNSDEEGAPPPPYLGQYSAQSSSSAVQPTDRQHTNSQSSLPVDIKMDTNAPKHSSEYHIQRGDTVRGIALRFGVDGRELCRLNKLPPSTLSTTPHLLHTRTVLTLPASAHLKDKNGQSLLPPNRSDVDAERQRLRAVRRTRERAAKHLQTVTKEVDWRVAKAYIAIAEQEDVDGFRTQYDLKQKEVNVGPNIRDAAGGQASNLELLALDKYFEDDEWEATERREGRSTDPSRFPPLPFQKF</sequence>
<dbReference type="EMBL" id="JANVFU010000007">
    <property type="protein sequence ID" value="KAJ3744179.1"/>
    <property type="molecule type" value="Genomic_DNA"/>
</dbReference>
<dbReference type="InterPro" id="IPR018392">
    <property type="entry name" value="LysM"/>
</dbReference>
<evidence type="ECO:0000313" key="3">
    <source>
        <dbReference type="EMBL" id="KAJ3744179.1"/>
    </source>
</evidence>
<feature type="compositionally biased region" description="Basic and acidic residues" evidence="1">
    <location>
        <begin position="323"/>
        <end position="333"/>
    </location>
</feature>
<evidence type="ECO:0000256" key="1">
    <source>
        <dbReference type="SAM" id="MobiDB-lite"/>
    </source>
</evidence>
<protein>
    <recommendedName>
        <fullName evidence="2">LysM domain-containing protein</fullName>
    </recommendedName>
</protein>
<feature type="compositionally biased region" description="Acidic residues" evidence="1">
    <location>
        <begin position="98"/>
        <end position="111"/>
    </location>
</feature>
<organism evidence="3 4">
    <name type="scientific">Lentinula detonsa</name>
    <dbReference type="NCBI Taxonomy" id="2804962"/>
    <lineage>
        <taxon>Eukaryota</taxon>
        <taxon>Fungi</taxon>
        <taxon>Dikarya</taxon>
        <taxon>Basidiomycota</taxon>
        <taxon>Agaricomycotina</taxon>
        <taxon>Agaricomycetes</taxon>
        <taxon>Agaricomycetidae</taxon>
        <taxon>Agaricales</taxon>
        <taxon>Marasmiineae</taxon>
        <taxon>Omphalotaceae</taxon>
        <taxon>Lentinula</taxon>
    </lineage>
</organism>
<feature type="compositionally biased region" description="Polar residues" evidence="1">
    <location>
        <begin position="130"/>
        <end position="144"/>
    </location>
</feature>
<feature type="region of interest" description="Disordered" evidence="1">
    <location>
        <begin position="95"/>
        <end position="164"/>
    </location>
</feature>
<keyword evidence="4" id="KW-1185">Reference proteome</keyword>
<dbReference type="Gene3D" id="3.10.350.10">
    <property type="entry name" value="LysM domain"/>
    <property type="match status" value="1"/>
</dbReference>
<reference evidence="3 4" key="1">
    <citation type="journal article" date="2023" name="Proc. Natl. Acad. Sci. U.S.A.">
        <title>A global phylogenomic analysis of the shiitake genus Lentinula.</title>
        <authorList>
            <person name="Sierra-Patev S."/>
            <person name="Min B."/>
            <person name="Naranjo-Ortiz M."/>
            <person name="Looney B."/>
            <person name="Konkel Z."/>
            <person name="Slot J.C."/>
            <person name="Sakamoto Y."/>
            <person name="Steenwyk J.L."/>
            <person name="Rokas A."/>
            <person name="Carro J."/>
            <person name="Camarero S."/>
            <person name="Ferreira P."/>
            <person name="Molpeceres G."/>
            <person name="Ruiz-Duenas F.J."/>
            <person name="Serrano A."/>
            <person name="Henrissat B."/>
            <person name="Drula E."/>
            <person name="Hughes K.W."/>
            <person name="Mata J.L."/>
            <person name="Ishikawa N.K."/>
            <person name="Vargas-Isla R."/>
            <person name="Ushijima S."/>
            <person name="Smith C.A."/>
            <person name="Donoghue J."/>
            <person name="Ahrendt S."/>
            <person name="Andreopoulos W."/>
            <person name="He G."/>
            <person name="LaButti K."/>
            <person name="Lipzen A."/>
            <person name="Ng V."/>
            <person name="Riley R."/>
            <person name="Sandor L."/>
            <person name="Barry K."/>
            <person name="Martinez A.T."/>
            <person name="Xiao Y."/>
            <person name="Gibbons J.G."/>
            <person name="Terashima K."/>
            <person name="Grigoriev I.V."/>
            <person name="Hibbett D."/>
        </authorList>
    </citation>
    <scope>NUCLEOTIDE SEQUENCE [LARGE SCALE GENOMIC DNA]</scope>
    <source>
        <strain evidence="3 4">TFB7810</strain>
    </source>
</reference>
<feature type="compositionally biased region" description="Pro residues" evidence="1">
    <location>
        <begin position="336"/>
        <end position="345"/>
    </location>
</feature>
<dbReference type="PROSITE" id="PS51782">
    <property type="entry name" value="LYSM"/>
    <property type="match status" value="1"/>
</dbReference>
<dbReference type="AlphaFoldDB" id="A0A9W8TXJ2"/>
<dbReference type="SUPFAM" id="SSF54106">
    <property type="entry name" value="LysM domain"/>
    <property type="match status" value="1"/>
</dbReference>
<feature type="compositionally biased region" description="Low complexity" evidence="1">
    <location>
        <begin position="120"/>
        <end position="129"/>
    </location>
</feature>
<comment type="caution">
    <text evidence="3">The sequence shown here is derived from an EMBL/GenBank/DDBJ whole genome shotgun (WGS) entry which is preliminary data.</text>
</comment>
<dbReference type="InterPro" id="IPR036779">
    <property type="entry name" value="LysM_dom_sf"/>
</dbReference>
<proteinExistence type="predicted"/>
<feature type="region of interest" description="Disordered" evidence="1">
    <location>
        <begin position="321"/>
        <end position="345"/>
    </location>
</feature>
<dbReference type="Proteomes" id="UP001142393">
    <property type="component" value="Unassembled WGS sequence"/>
</dbReference>
<dbReference type="CDD" id="cd00118">
    <property type="entry name" value="LysM"/>
    <property type="match status" value="1"/>
</dbReference>
<accession>A0A9W8TXJ2</accession>
<feature type="domain" description="LysM" evidence="2">
    <location>
        <begin position="159"/>
        <end position="209"/>
    </location>
</feature>
<name>A0A9W8TXJ2_9AGAR</name>
<dbReference type="Pfam" id="PF01476">
    <property type="entry name" value="LysM"/>
    <property type="match status" value="1"/>
</dbReference>
<evidence type="ECO:0000259" key="2">
    <source>
        <dbReference type="PROSITE" id="PS51782"/>
    </source>
</evidence>